<comment type="catalytic activity">
    <reaction evidence="1 7">
        <text>an S-(2-hydroxyacyl)glutathione + H2O = a 2-hydroxy carboxylate + glutathione + H(+)</text>
        <dbReference type="Rhea" id="RHEA:21864"/>
        <dbReference type="ChEBI" id="CHEBI:15377"/>
        <dbReference type="ChEBI" id="CHEBI:15378"/>
        <dbReference type="ChEBI" id="CHEBI:57925"/>
        <dbReference type="ChEBI" id="CHEBI:58896"/>
        <dbReference type="ChEBI" id="CHEBI:71261"/>
        <dbReference type="EC" id="3.1.2.6"/>
    </reaction>
</comment>
<evidence type="ECO:0000256" key="7">
    <source>
        <dbReference type="HAMAP-Rule" id="MF_01374"/>
    </source>
</evidence>
<dbReference type="GO" id="GO:0046872">
    <property type="term" value="F:metal ion binding"/>
    <property type="evidence" value="ECO:0007669"/>
    <property type="project" value="UniProtKB-KW"/>
</dbReference>
<feature type="binding site" evidence="7">
    <location>
        <position position="110"/>
    </location>
    <ligand>
        <name>Zn(2+)</name>
        <dbReference type="ChEBI" id="CHEBI:29105"/>
        <label>1</label>
    </ligand>
</feature>
<dbReference type="EMBL" id="JAGQFT010000023">
    <property type="protein sequence ID" value="MBR0561824.1"/>
    <property type="molecule type" value="Genomic_DNA"/>
</dbReference>
<evidence type="ECO:0000256" key="1">
    <source>
        <dbReference type="ARBA" id="ARBA00001623"/>
    </source>
</evidence>
<evidence type="ECO:0000256" key="2">
    <source>
        <dbReference type="ARBA" id="ARBA00004963"/>
    </source>
</evidence>
<evidence type="ECO:0000313" key="10">
    <source>
        <dbReference type="EMBL" id="MBS7457660.1"/>
    </source>
</evidence>
<dbReference type="PANTHER" id="PTHR43705:SF1">
    <property type="entry name" value="HYDROXYACYLGLUTATHIONE HYDROLASE GLOB"/>
    <property type="match status" value="1"/>
</dbReference>
<keyword evidence="5 7" id="KW-0378">Hydrolase</keyword>
<dbReference type="UniPathway" id="UPA00619">
    <property type="reaction ID" value="UER00676"/>
</dbReference>
<sequence length="254" mass="27211">MHLRALPALSDNYIWTLSATDGAAVVVDPGEAGPVLAAMAQGLRPVAILLTHHHGDHIGGVAGILGHADVPCIGPADPRVAPVTRRVGNGDEVEVPELGLRFQVIEVPGHTSSHIAFHGGDWLFCGDTMFSLGCGRLFEGSAAQMLASLDRLSRLPPRTLVCAAHEYSQSNARFARTVDPDNPRLAQRADEIDALRAAGRPTLPSLLGDEMACNPFLRPDAPALVDAVERRCGRRIDGREAVFGALRAWKDEFR</sequence>
<feature type="binding site" evidence="7">
    <location>
        <position position="54"/>
    </location>
    <ligand>
        <name>Zn(2+)</name>
        <dbReference type="ChEBI" id="CHEBI:29105"/>
        <label>1</label>
    </ligand>
</feature>
<feature type="binding site" evidence="7">
    <location>
        <position position="56"/>
    </location>
    <ligand>
        <name>Zn(2+)</name>
        <dbReference type="ChEBI" id="CHEBI:29105"/>
        <label>2</label>
    </ligand>
</feature>
<dbReference type="RefSeq" id="WP_211925803.1">
    <property type="nucleotide sequence ID" value="NZ_JAGQFT020000006.1"/>
</dbReference>
<name>A0A8J7VTX8_9GAMM</name>
<keyword evidence="11" id="KW-1185">Reference proteome</keyword>
<dbReference type="InterPro" id="IPR001279">
    <property type="entry name" value="Metallo-B-lactamas"/>
</dbReference>
<dbReference type="SUPFAM" id="SSF56281">
    <property type="entry name" value="Metallo-hydrolase/oxidoreductase"/>
    <property type="match status" value="1"/>
</dbReference>
<dbReference type="CDD" id="cd07723">
    <property type="entry name" value="hydroxyacylglutathione_hydrolase_MBL-fold"/>
    <property type="match status" value="1"/>
</dbReference>
<evidence type="ECO:0000259" key="8">
    <source>
        <dbReference type="SMART" id="SM00849"/>
    </source>
</evidence>
<dbReference type="InterPro" id="IPR035680">
    <property type="entry name" value="Clx_II_MBL"/>
</dbReference>
<feature type="domain" description="Metallo-beta-lactamase" evidence="8">
    <location>
        <begin position="11"/>
        <end position="165"/>
    </location>
</feature>
<keyword evidence="6 7" id="KW-0862">Zinc</keyword>
<comment type="function">
    <text evidence="7">Thiolesterase that catalyzes the hydrolysis of S-D-lactoyl-glutathione to form glutathione and D-lactic acid.</text>
</comment>
<feature type="binding site" evidence="7">
    <location>
        <position position="52"/>
    </location>
    <ligand>
        <name>Zn(2+)</name>
        <dbReference type="ChEBI" id="CHEBI:29105"/>
        <label>1</label>
    </ligand>
</feature>
<dbReference type="EC" id="3.1.2.6" evidence="7"/>
<dbReference type="InterPro" id="IPR017782">
    <property type="entry name" value="Hydroxyacylglutathione_Hdrlase"/>
</dbReference>
<comment type="pathway">
    <text evidence="2 7">Secondary metabolite metabolism; methylglyoxal degradation; (R)-lactate from methylglyoxal: step 2/2.</text>
</comment>
<dbReference type="GO" id="GO:0004416">
    <property type="term" value="F:hydroxyacylglutathione hydrolase activity"/>
    <property type="evidence" value="ECO:0007669"/>
    <property type="project" value="UniProtKB-UniRule"/>
</dbReference>
<dbReference type="AlphaFoldDB" id="A0A8J7VTX8"/>
<gene>
    <name evidence="7 9" type="primary">gloB</name>
    <name evidence="10" type="ORF">KB893_011005</name>
    <name evidence="9" type="ORF">KB893_04735</name>
</gene>
<accession>A0A8J7VTX8</accession>
<feature type="binding site" evidence="7">
    <location>
        <position position="165"/>
    </location>
    <ligand>
        <name>Zn(2+)</name>
        <dbReference type="ChEBI" id="CHEBI:29105"/>
        <label>2</label>
    </ligand>
</feature>
<dbReference type="PANTHER" id="PTHR43705">
    <property type="entry name" value="HYDROXYACYLGLUTATHIONE HYDROLASE"/>
    <property type="match status" value="1"/>
</dbReference>
<evidence type="ECO:0000256" key="6">
    <source>
        <dbReference type="ARBA" id="ARBA00022833"/>
    </source>
</evidence>
<dbReference type="NCBIfam" id="TIGR03413">
    <property type="entry name" value="GSH_gloB"/>
    <property type="match status" value="1"/>
</dbReference>
<comment type="cofactor">
    <cofactor evidence="7">
        <name>Zn(2+)</name>
        <dbReference type="ChEBI" id="CHEBI:29105"/>
    </cofactor>
    <text evidence="7">Binds 2 Zn(2+) ions per subunit.</text>
</comment>
<keyword evidence="4 7" id="KW-0479">Metal-binding</keyword>
<reference evidence="10 11" key="1">
    <citation type="journal article" date="2021" name="Microbiol. Resour. Announc.">
        <title>Draft Genome Sequence of Coralloluteibacterium stylophorae LMG 29479T.</title>
        <authorList>
            <person name="Karlyshev A.V."/>
            <person name="Kudryashova E.B."/>
            <person name="Ariskina E.V."/>
            <person name="Conroy A.P."/>
            <person name="Abidueva E.Y."/>
        </authorList>
    </citation>
    <scope>NUCLEOTIDE SEQUENCE [LARGE SCALE GENOMIC DNA]</scope>
    <source>
        <strain evidence="10 11">LMG 29479</strain>
    </source>
</reference>
<protein>
    <recommendedName>
        <fullName evidence="7">Hydroxyacylglutathione hydrolase</fullName>
        <ecNumber evidence="7">3.1.2.6</ecNumber>
    </recommendedName>
    <alternativeName>
        <fullName evidence="7">Glyoxalase II</fullName>
        <shortName evidence="7">Glx II</shortName>
    </alternativeName>
</protein>
<reference evidence="9" key="2">
    <citation type="submission" date="2021-04" db="EMBL/GenBank/DDBJ databases">
        <authorList>
            <person name="Karlyshev A.V."/>
        </authorList>
    </citation>
    <scope>NUCLEOTIDE SEQUENCE</scope>
    <source>
        <strain evidence="9">LMG 29479</strain>
    </source>
</reference>
<dbReference type="Pfam" id="PF00753">
    <property type="entry name" value="Lactamase_B"/>
    <property type="match status" value="1"/>
</dbReference>
<dbReference type="HAMAP" id="MF_01374">
    <property type="entry name" value="Glyoxalase_2"/>
    <property type="match status" value="1"/>
</dbReference>
<dbReference type="Gene3D" id="3.60.15.10">
    <property type="entry name" value="Ribonuclease Z/Hydroxyacylglutathione hydrolase-like"/>
    <property type="match status" value="1"/>
</dbReference>
<dbReference type="Pfam" id="PF16123">
    <property type="entry name" value="HAGH_C"/>
    <property type="match status" value="1"/>
</dbReference>
<dbReference type="Proteomes" id="UP000675747">
    <property type="component" value="Unassembled WGS sequence"/>
</dbReference>
<comment type="subunit">
    <text evidence="7">Monomer.</text>
</comment>
<comment type="caution">
    <text evidence="9">The sequence shown here is derived from an EMBL/GenBank/DDBJ whole genome shotgun (WGS) entry which is preliminary data.</text>
</comment>
<comment type="similarity">
    <text evidence="3 7">Belongs to the metallo-beta-lactamase superfamily. Glyoxalase II family.</text>
</comment>
<evidence type="ECO:0000256" key="4">
    <source>
        <dbReference type="ARBA" id="ARBA00022723"/>
    </source>
</evidence>
<evidence type="ECO:0000313" key="9">
    <source>
        <dbReference type="EMBL" id="MBR0561824.1"/>
    </source>
</evidence>
<evidence type="ECO:0000313" key="11">
    <source>
        <dbReference type="Proteomes" id="UP000675747"/>
    </source>
</evidence>
<feature type="binding site" evidence="7">
    <location>
        <position position="127"/>
    </location>
    <ligand>
        <name>Zn(2+)</name>
        <dbReference type="ChEBI" id="CHEBI:29105"/>
        <label>1</label>
    </ligand>
</feature>
<dbReference type="InterPro" id="IPR036866">
    <property type="entry name" value="RibonucZ/Hydroxyglut_hydro"/>
</dbReference>
<dbReference type="SMART" id="SM00849">
    <property type="entry name" value="Lactamase_B"/>
    <property type="match status" value="1"/>
</dbReference>
<feature type="binding site" evidence="7">
    <location>
        <position position="127"/>
    </location>
    <ligand>
        <name>Zn(2+)</name>
        <dbReference type="ChEBI" id="CHEBI:29105"/>
        <label>2</label>
    </ligand>
</feature>
<dbReference type="EMBL" id="JAGQFT020000006">
    <property type="protein sequence ID" value="MBS7457660.1"/>
    <property type="molecule type" value="Genomic_DNA"/>
</dbReference>
<evidence type="ECO:0000256" key="3">
    <source>
        <dbReference type="ARBA" id="ARBA00006759"/>
    </source>
</evidence>
<dbReference type="PIRSF" id="PIRSF005457">
    <property type="entry name" value="Glx"/>
    <property type="match status" value="1"/>
</dbReference>
<dbReference type="GO" id="GO:0019243">
    <property type="term" value="P:methylglyoxal catabolic process to D-lactate via S-lactoyl-glutathione"/>
    <property type="evidence" value="ECO:0007669"/>
    <property type="project" value="UniProtKB-UniRule"/>
</dbReference>
<organism evidence="9">
    <name type="scientific">Coralloluteibacterium stylophorae</name>
    <dbReference type="NCBI Taxonomy" id="1776034"/>
    <lineage>
        <taxon>Bacteria</taxon>
        <taxon>Pseudomonadati</taxon>
        <taxon>Pseudomonadota</taxon>
        <taxon>Gammaproteobacteria</taxon>
        <taxon>Lysobacterales</taxon>
        <taxon>Lysobacteraceae</taxon>
        <taxon>Coralloluteibacterium</taxon>
    </lineage>
</organism>
<evidence type="ECO:0000256" key="5">
    <source>
        <dbReference type="ARBA" id="ARBA00022801"/>
    </source>
</evidence>
<dbReference type="InterPro" id="IPR032282">
    <property type="entry name" value="HAGH_C"/>
</dbReference>
<dbReference type="InterPro" id="IPR050110">
    <property type="entry name" value="Glyoxalase_II_hydrolase"/>
</dbReference>
<feature type="binding site" evidence="7">
    <location>
        <position position="57"/>
    </location>
    <ligand>
        <name>Zn(2+)</name>
        <dbReference type="ChEBI" id="CHEBI:29105"/>
        <label>2</label>
    </ligand>
</feature>
<proteinExistence type="inferred from homology"/>